<feature type="compositionally biased region" description="Polar residues" evidence="1">
    <location>
        <begin position="75"/>
        <end position="91"/>
    </location>
</feature>
<comment type="caution">
    <text evidence="2">The sequence shown here is derived from an EMBL/GenBank/DDBJ whole genome shotgun (WGS) entry which is preliminary data.</text>
</comment>
<evidence type="ECO:0000256" key="1">
    <source>
        <dbReference type="SAM" id="MobiDB-lite"/>
    </source>
</evidence>
<proteinExistence type="predicted"/>
<name>A0AAD9B4C2_9PEZI</name>
<dbReference type="EMBL" id="JAQOWY010000001">
    <property type="protein sequence ID" value="KAK1857224.1"/>
    <property type="molecule type" value="Genomic_DNA"/>
</dbReference>
<sequence length="144" mass="15647">MRQRQQHAQSFVRPARPARLAESYKTTGHRSSITQPSFPTSLIAPNSPSPALPPGTHRLSGASSTKHRRRRQPNAPATSNKALAATSISCHRTTHTSEDLRPAAEQQPTDGLEDAAAAAVLDAERSRCALALLHQHHRPTSEEQ</sequence>
<organism evidence="2 3">
    <name type="scientific">Colletotrichum chrysophilum</name>
    <dbReference type="NCBI Taxonomy" id="1836956"/>
    <lineage>
        <taxon>Eukaryota</taxon>
        <taxon>Fungi</taxon>
        <taxon>Dikarya</taxon>
        <taxon>Ascomycota</taxon>
        <taxon>Pezizomycotina</taxon>
        <taxon>Sordariomycetes</taxon>
        <taxon>Hypocreomycetidae</taxon>
        <taxon>Glomerellales</taxon>
        <taxon>Glomerellaceae</taxon>
        <taxon>Colletotrichum</taxon>
        <taxon>Colletotrichum gloeosporioides species complex</taxon>
    </lineage>
</organism>
<protein>
    <submittedName>
        <fullName evidence="2">Uncharacterized protein</fullName>
    </submittedName>
</protein>
<accession>A0AAD9B4C2</accession>
<feature type="region of interest" description="Disordered" evidence="1">
    <location>
        <begin position="1"/>
        <end position="113"/>
    </location>
</feature>
<feature type="compositionally biased region" description="Polar residues" evidence="1">
    <location>
        <begin position="24"/>
        <end position="46"/>
    </location>
</feature>
<keyword evidence="3" id="KW-1185">Reference proteome</keyword>
<gene>
    <name evidence="2" type="ORF">CCHR01_00005</name>
</gene>
<reference evidence="2" key="1">
    <citation type="submission" date="2023-01" db="EMBL/GenBank/DDBJ databases">
        <title>Colletotrichum chrysophilum M932 genome sequence.</title>
        <authorList>
            <person name="Baroncelli R."/>
        </authorList>
    </citation>
    <scope>NUCLEOTIDE SEQUENCE</scope>
    <source>
        <strain evidence="2">M932</strain>
    </source>
</reference>
<dbReference type="AlphaFoldDB" id="A0AAD9B4C2"/>
<evidence type="ECO:0000313" key="3">
    <source>
        <dbReference type="Proteomes" id="UP001243330"/>
    </source>
</evidence>
<dbReference type="Proteomes" id="UP001243330">
    <property type="component" value="Unassembled WGS sequence"/>
</dbReference>
<evidence type="ECO:0000313" key="2">
    <source>
        <dbReference type="EMBL" id="KAK1857224.1"/>
    </source>
</evidence>